<dbReference type="Pfam" id="PF07727">
    <property type="entry name" value="RVT_2"/>
    <property type="match status" value="1"/>
</dbReference>
<feature type="domain" description="Reverse transcriptase Ty1/copia-type" evidence="1">
    <location>
        <begin position="12"/>
        <end position="131"/>
    </location>
</feature>
<name>A0A9Q3K1R9_9BASI</name>
<organism evidence="2 3">
    <name type="scientific">Austropuccinia psidii MF-1</name>
    <dbReference type="NCBI Taxonomy" id="1389203"/>
    <lineage>
        <taxon>Eukaryota</taxon>
        <taxon>Fungi</taxon>
        <taxon>Dikarya</taxon>
        <taxon>Basidiomycota</taxon>
        <taxon>Pucciniomycotina</taxon>
        <taxon>Pucciniomycetes</taxon>
        <taxon>Pucciniales</taxon>
        <taxon>Sphaerophragmiaceae</taxon>
        <taxon>Austropuccinia</taxon>
    </lineage>
</organism>
<dbReference type="AlphaFoldDB" id="A0A9Q3K1R9"/>
<evidence type="ECO:0000313" key="2">
    <source>
        <dbReference type="EMBL" id="MBW0573360.1"/>
    </source>
</evidence>
<evidence type="ECO:0000313" key="3">
    <source>
        <dbReference type="Proteomes" id="UP000765509"/>
    </source>
</evidence>
<dbReference type="InterPro" id="IPR013103">
    <property type="entry name" value="RVT_2"/>
</dbReference>
<keyword evidence="3" id="KW-1185">Reference proteome</keyword>
<dbReference type="EMBL" id="AVOT02091906">
    <property type="protein sequence ID" value="MBW0573360.1"/>
    <property type="molecule type" value="Genomic_DNA"/>
</dbReference>
<sequence>MENELKSLQTINVWREVPSKQANQVLGTRWVYEKIGDPTGNIIRQKSWVVVQGYCQTQGLNFDETFAPTLIFTGMRFLFSIRSENDWDIQNFHVTKEYLHSMIEEDIFLNPQPGTEIKINKAFYGLKQPGWC</sequence>
<proteinExistence type="predicted"/>
<dbReference type="OrthoDB" id="8048545at2759"/>
<reference evidence="2" key="1">
    <citation type="submission" date="2021-03" db="EMBL/GenBank/DDBJ databases">
        <title>Draft genome sequence of rust myrtle Austropuccinia psidii MF-1, a brazilian biotype.</title>
        <authorList>
            <person name="Quecine M.C."/>
            <person name="Pachon D.M.R."/>
            <person name="Bonatelli M.L."/>
            <person name="Correr F.H."/>
            <person name="Franceschini L.M."/>
            <person name="Leite T.F."/>
            <person name="Margarido G.R.A."/>
            <person name="Almeida C.A."/>
            <person name="Ferrarezi J.A."/>
            <person name="Labate C.A."/>
        </authorList>
    </citation>
    <scope>NUCLEOTIDE SEQUENCE</scope>
    <source>
        <strain evidence="2">MF-1</strain>
    </source>
</reference>
<comment type="caution">
    <text evidence="2">The sequence shown here is derived from an EMBL/GenBank/DDBJ whole genome shotgun (WGS) entry which is preliminary data.</text>
</comment>
<protein>
    <recommendedName>
        <fullName evidence="1">Reverse transcriptase Ty1/copia-type domain-containing protein</fullName>
    </recommendedName>
</protein>
<gene>
    <name evidence="2" type="ORF">O181_113075</name>
</gene>
<evidence type="ECO:0000259" key="1">
    <source>
        <dbReference type="Pfam" id="PF07727"/>
    </source>
</evidence>
<dbReference type="Proteomes" id="UP000765509">
    <property type="component" value="Unassembled WGS sequence"/>
</dbReference>
<accession>A0A9Q3K1R9</accession>